<evidence type="ECO:0000256" key="2">
    <source>
        <dbReference type="SAM" id="SignalP"/>
    </source>
</evidence>
<evidence type="ECO:0000313" key="4">
    <source>
        <dbReference type="Proteomes" id="UP000030816"/>
    </source>
</evidence>
<evidence type="ECO:0000313" key="3">
    <source>
        <dbReference type="EMBL" id="KHN99760.1"/>
    </source>
</evidence>
<evidence type="ECO:0000256" key="1">
    <source>
        <dbReference type="SAM" id="MobiDB-lite"/>
    </source>
</evidence>
<organism evidence="3 4">
    <name type="scientific">Metarhizium album (strain ARSEF 1941)</name>
    <dbReference type="NCBI Taxonomy" id="1081103"/>
    <lineage>
        <taxon>Eukaryota</taxon>
        <taxon>Fungi</taxon>
        <taxon>Dikarya</taxon>
        <taxon>Ascomycota</taxon>
        <taxon>Pezizomycotina</taxon>
        <taxon>Sordariomycetes</taxon>
        <taxon>Hypocreomycetidae</taxon>
        <taxon>Hypocreales</taxon>
        <taxon>Clavicipitaceae</taxon>
        <taxon>Metarhizium</taxon>
    </lineage>
</organism>
<proteinExistence type="predicted"/>
<dbReference type="AlphaFoldDB" id="A0A0B2X398"/>
<feature type="compositionally biased region" description="Basic and acidic residues" evidence="1">
    <location>
        <begin position="456"/>
        <end position="477"/>
    </location>
</feature>
<keyword evidence="4" id="KW-1185">Reference proteome</keyword>
<gene>
    <name evidence="3" type="ORF">MAM_02613</name>
</gene>
<feature type="compositionally biased region" description="Low complexity" evidence="1">
    <location>
        <begin position="297"/>
        <end position="320"/>
    </location>
</feature>
<feature type="region of interest" description="Disordered" evidence="1">
    <location>
        <begin position="452"/>
        <end position="493"/>
    </location>
</feature>
<comment type="caution">
    <text evidence="3">The sequence shown here is derived from an EMBL/GenBank/DDBJ whole genome shotgun (WGS) entry which is preliminary data.</text>
</comment>
<name>A0A0B2X398_METAS</name>
<feature type="region of interest" description="Disordered" evidence="1">
    <location>
        <begin position="287"/>
        <end position="344"/>
    </location>
</feature>
<dbReference type="HOGENOM" id="CLU_447640_0_0_1"/>
<accession>A0A0B2X398</accession>
<sequence>MVHLRRTKCVLLLHLLLWISHISSASPGQSYSGPEKPDAKPYYYVPASERASVHRVGIPDRVVWHSTLSRALRAASALGSDVKWDPDNMRFAYSALFLAETESVVASVPRDQIAWEAYLPDVDGLNPTQAELRAMSREDLKTYSKRAQWERFGIGDKKRANEIYKERRLRRWRLCGKRITQTLQRFRHQFRNWRQGMVAASRNAICDRNPGCSRAVGRVLDIIPGNQIAGYINDGSAGRDVCRELDRQNRPNQGLGDISIDEILSEGHQGQPGSEQRLYVDEFDLSLLPGGDEQGQHGEQNQQNQQNQGQRQQDQLSRQGHSVHSAQPGPEDLTDPRLPGEDEPDMEEWYMFVDTICREQHMDEWQLSHHINQGGRDALQQTGDPVYETLRRFPGALSLLQSWYDIEEPPLRCEHVNLMARGADRGQGTDTSAPDQNLVDFCKHVQAAARGSKNCAKADDKDGKADRGDKDKDKDHQGSPSVSPPNQLAAHDSRHDKLTAEILGAIGLGAIASLATFVATPAGEALFASLAASLGIGAEIESPAAATSQALSHTIGYLTHVSRLAVQRAVAPFTRLNRQVAHPLLRRIVSRAVRAATERAAEHIPLLSTI</sequence>
<dbReference type="EMBL" id="AZHE01000004">
    <property type="protein sequence ID" value="KHN99760.1"/>
    <property type="molecule type" value="Genomic_DNA"/>
</dbReference>
<dbReference type="Proteomes" id="UP000030816">
    <property type="component" value="Unassembled WGS sequence"/>
</dbReference>
<dbReference type="RefSeq" id="XP_040680826.1">
    <property type="nucleotide sequence ID" value="XM_040821412.1"/>
</dbReference>
<reference evidence="3 4" key="1">
    <citation type="journal article" date="2014" name="Proc. Natl. Acad. Sci. U.S.A.">
        <title>Trajectory and genomic determinants of fungal-pathogen speciation and host adaptation.</title>
        <authorList>
            <person name="Hu X."/>
            <person name="Xiao G."/>
            <person name="Zheng P."/>
            <person name="Shang Y."/>
            <person name="Su Y."/>
            <person name="Zhang X."/>
            <person name="Liu X."/>
            <person name="Zhan S."/>
            <person name="St Leger R.J."/>
            <person name="Wang C."/>
        </authorList>
    </citation>
    <scope>NUCLEOTIDE SEQUENCE [LARGE SCALE GENOMIC DNA]</scope>
    <source>
        <strain evidence="3 4">ARSEF 1941</strain>
    </source>
</reference>
<dbReference type="GeneID" id="63737068"/>
<feature type="chain" id="PRO_5002079925" evidence="2">
    <location>
        <begin position="26"/>
        <end position="610"/>
    </location>
</feature>
<keyword evidence="2" id="KW-0732">Signal</keyword>
<protein>
    <submittedName>
        <fullName evidence="3">Uncharacterized protein</fullName>
    </submittedName>
</protein>
<feature type="signal peptide" evidence="2">
    <location>
        <begin position="1"/>
        <end position="25"/>
    </location>
</feature>